<evidence type="ECO:0000313" key="5">
    <source>
        <dbReference type="EMBL" id="EEH53947.1"/>
    </source>
</evidence>
<dbReference type="SUPFAM" id="SSF88723">
    <property type="entry name" value="PIN domain-like"/>
    <property type="match status" value="1"/>
</dbReference>
<name>C1N262_MICPC</name>
<dbReference type="Pfam" id="PF02739">
    <property type="entry name" value="5_3_exonuc_N"/>
    <property type="match status" value="1"/>
</dbReference>
<feature type="region of interest" description="Disordered" evidence="3">
    <location>
        <begin position="85"/>
        <end position="158"/>
    </location>
</feature>
<dbReference type="CDD" id="cd09859">
    <property type="entry name" value="PIN_53EXO"/>
    <property type="match status" value="1"/>
</dbReference>
<feature type="compositionally biased region" description="Pro residues" evidence="3">
    <location>
        <begin position="139"/>
        <end position="148"/>
    </location>
</feature>
<dbReference type="InterPro" id="IPR029060">
    <property type="entry name" value="PIN-like_dom_sf"/>
</dbReference>
<dbReference type="GO" id="GO:0003677">
    <property type="term" value="F:DNA binding"/>
    <property type="evidence" value="ECO:0007669"/>
    <property type="project" value="InterPro"/>
</dbReference>
<keyword evidence="1" id="KW-0540">Nuclease</keyword>
<dbReference type="Gene3D" id="3.40.50.1010">
    <property type="entry name" value="5'-nuclease"/>
    <property type="match status" value="1"/>
</dbReference>
<dbReference type="GO" id="GO:0008409">
    <property type="term" value="F:5'-3' exonuclease activity"/>
    <property type="evidence" value="ECO:0007669"/>
    <property type="project" value="InterPro"/>
</dbReference>
<proteinExistence type="predicted"/>
<dbReference type="InterPro" id="IPR036279">
    <property type="entry name" value="5-3_exonuclease_C_sf"/>
</dbReference>
<dbReference type="eggNOG" id="ENOG502QSF6">
    <property type="taxonomic scope" value="Eukaryota"/>
</dbReference>
<dbReference type="KEGG" id="mpp:MICPUCDRAFT_51862"/>
<dbReference type="InterPro" id="IPR038969">
    <property type="entry name" value="FEN"/>
</dbReference>
<organism evidence="6">
    <name type="scientific">Micromonas pusilla (strain CCMP1545)</name>
    <name type="common">Picoplanktonic green alga</name>
    <dbReference type="NCBI Taxonomy" id="564608"/>
    <lineage>
        <taxon>Eukaryota</taxon>
        <taxon>Viridiplantae</taxon>
        <taxon>Chlorophyta</taxon>
        <taxon>Mamiellophyceae</taxon>
        <taxon>Mamiellales</taxon>
        <taxon>Mamiellaceae</taxon>
        <taxon>Micromonas</taxon>
    </lineage>
</organism>
<dbReference type="InterPro" id="IPR002421">
    <property type="entry name" value="5-3_exonuclease"/>
</dbReference>
<dbReference type="STRING" id="564608.C1N262"/>
<dbReference type="Proteomes" id="UP000001876">
    <property type="component" value="Unassembled WGS sequence"/>
</dbReference>
<accession>C1N262</accession>
<reference evidence="5 6" key="1">
    <citation type="journal article" date="2009" name="Science">
        <title>Green evolution and dynamic adaptations revealed by genomes of the marine picoeukaryotes Micromonas.</title>
        <authorList>
            <person name="Worden A.Z."/>
            <person name="Lee J.H."/>
            <person name="Mock T."/>
            <person name="Rouze P."/>
            <person name="Simmons M.P."/>
            <person name="Aerts A.L."/>
            <person name="Allen A.E."/>
            <person name="Cuvelier M.L."/>
            <person name="Derelle E."/>
            <person name="Everett M.V."/>
            <person name="Foulon E."/>
            <person name="Grimwood J."/>
            <person name="Gundlach H."/>
            <person name="Henrissat B."/>
            <person name="Napoli C."/>
            <person name="McDonald S.M."/>
            <person name="Parker M.S."/>
            <person name="Rombauts S."/>
            <person name="Salamov A."/>
            <person name="Von Dassow P."/>
            <person name="Badger J.H."/>
            <person name="Coutinho P.M."/>
            <person name="Demir E."/>
            <person name="Dubchak I."/>
            <person name="Gentemann C."/>
            <person name="Eikrem W."/>
            <person name="Gready J.E."/>
            <person name="John U."/>
            <person name="Lanier W."/>
            <person name="Lindquist E.A."/>
            <person name="Lucas S."/>
            <person name="Mayer K.F."/>
            <person name="Moreau H."/>
            <person name="Not F."/>
            <person name="Otillar R."/>
            <person name="Panaud O."/>
            <person name="Pangilinan J."/>
            <person name="Paulsen I."/>
            <person name="Piegu B."/>
            <person name="Poliakov A."/>
            <person name="Robbens S."/>
            <person name="Schmutz J."/>
            <person name="Toulza E."/>
            <person name="Wyss T."/>
            <person name="Zelensky A."/>
            <person name="Zhou K."/>
            <person name="Armbrust E.V."/>
            <person name="Bhattacharya D."/>
            <person name="Goodenough U.W."/>
            <person name="Van de Peer Y."/>
            <person name="Grigoriev I.V."/>
        </authorList>
    </citation>
    <scope>NUCLEOTIDE SEQUENCE [LARGE SCALE GENOMIC DNA]</scope>
    <source>
        <strain evidence="5 6">CCMP1545</strain>
    </source>
</reference>
<evidence type="ECO:0000259" key="4">
    <source>
        <dbReference type="SMART" id="SM00475"/>
    </source>
</evidence>
<dbReference type="CDD" id="cd09898">
    <property type="entry name" value="H3TH_53EXO"/>
    <property type="match status" value="1"/>
</dbReference>
<feature type="domain" description="5'-3' exonuclease" evidence="4">
    <location>
        <begin position="166"/>
        <end position="503"/>
    </location>
</feature>
<dbReference type="OrthoDB" id="275278at2759"/>
<keyword evidence="6" id="KW-1185">Reference proteome</keyword>
<protein>
    <submittedName>
        <fullName evidence="5">Predicted protein</fullName>
    </submittedName>
</protein>
<evidence type="ECO:0000256" key="2">
    <source>
        <dbReference type="ARBA" id="ARBA00022801"/>
    </source>
</evidence>
<dbReference type="GeneID" id="9687476"/>
<gene>
    <name evidence="5" type="ORF">MICPUCDRAFT_51862</name>
</gene>
<dbReference type="EMBL" id="GG663745">
    <property type="protein sequence ID" value="EEH53947.1"/>
    <property type="molecule type" value="Genomic_DNA"/>
</dbReference>
<feature type="region of interest" description="Disordered" evidence="3">
    <location>
        <begin position="340"/>
        <end position="359"/>
    </location>
</feature>
<dbReference type="AlphaFoldDB" id="C1N262"/>
<evidence type="ECO:0000313" key="6">
    <source>
        <dbReference type="Proteomes" id="UP000001876"/>
    </source>
</evidence>
<evidence type="ECO:0000256" key="3">
    <source>
        <dbReference type="SAM" id="MobiDB-lite"/>
    </source>
</evidence>
<keyword evidence="2" id="KW-0378">Hydrolase</keyword>
<dbReference type="SUPFAM" id="SSF47807">
    <property type="entry name" value="5' to 3' exonuclease, C-terminal subdomain"/>
    <property type="match status" value="1"/>
</dbReference>
<sequence>MACAMRARAAASAAVLASGSGASGPVGARRGARRSLASLAPTTPASFARHLRVGRVPSTETPPPAPLGGVLLARRRRASALAAAKIRASDAASSEEDAADDADARRDRFSNVVPTTTTTTTTTRASEDEDANAADAAPTPTPYAPQPPNYAGADACVPEDESLPPGHVALVDGMSLVFRAFYGWRNREPLLATNGEDLSVMYSVTHAILAILELAPSHVAVCFDAKGKTFRRVLYTGSHTTPSAWHEMFTDYKANRPPTPPELKEQIPKVVEAVRRMGVPVLTISGVEADDIIGTIARRSVEAGLHVTIVSPDKDFFQLLGPRVRQLRPNGKNYDAAKEAAARDGEDAASDGFGDPTHRNVTGKGLVPFTERDFRAEFSDLDPAQFVDVLAMVGDASDNVPGAVPRFQSRHTSTPFNSASDAFQLHPDIVPGVEGIGPKTAPKLLSEYGNIEGAIANAGGIKNKRARESLASERGAASAYLCRSLVKIRTRLSVPTLNDPALPIADLAIADKVPNPADGGLAVSDYFDAMELGTVASRWREVCYANATRRAREEGRGEEAGEARG</sequence>
<dbReference type="SMART" id="SM00475">
    <property type="entry name" value="53EXOc"/>
    <property type="match status" value="1"/>
</dbReference>
<dbReference type="Gene3D" id="1.10.150.20">
    <property type="entry name" value="5' to 3' exonuclease, C-terminal subdomain"/>
    <property type="match status" value="2"/>
</dbReference>
<dbReference type="PANTHER" id="PTHR42646">
    <property type="entry name" value="FLAP ENDONUCLEASE XNI"/>
    <property type="match status" value="1"/>
</dbReference>
<dbReference type="PANTHER" id="PTHR42646:SF2">
    <property type="entry name" value="5'-3' EXONUCLEASE FAMILY PROTEIN"/>
    <property type="match status" value="1"/>
</dbReference>
<dbReference type="GO" id="GO:0017108">
    <property type="term" value="F:5'-flap endonuclease activity"/>
    <property type="evidence" value="ECO:0007669"/>
    <property type="project" value="InterPro"/>
</dbReference>
<dbReference type="InterPro" id="IPR020046">
    <property type="entry name" value="5-3_exonucl_a-hlix_arch_N"/>
</dbReference>
<dbReference type="RefSeq" id="XP_003062235.1">
    <property type="nucleotide sequence ID" value="XM_003062189.1"/>
</dbReference>
<evidence type="ECO:0000256" key="1">
    <source>
        <dbReference type="ARBA" id="ARBA00022722"/>
    </source>
</evidence>
<dbReference type="Pfam" id="PF01367">
    <property type="entry name" value="5_3_exonuc"/>
    <property type="match status" value="1"/>
</dbReference>
<dbReference type="GO" id="GO:0033567">
    <property type="term" value="P:DNA replication, Okazaki fragment processing"/>
    <property type="evidence" value="ECO:0007669"/>
    <property type="project" value="InterPro"/>
</dbReference>
<dbReference type="InterPro" id="IPR020045">
    <property type="entry name" value="DNA_polI_H3TH"/>
</dbReference>